<feature type="region of interest" description="Disordered" evidence="1">
    <location>
        <begin position="1"/>
        <end position="248"/>
    </location>
</feature>
<proteinExistence type="predicted"/>
<feature type="region of interest" description="Disordered" evidence="1">
    <location>
        <begin position="571"/>
        <end position="647"/>
    </location>
</feature>
<feature type="compositionally biased region" description="Pro residues" evidence="1">
    <location>
        <begin position="624"/>
        <end position="636"/>
    </location>
</feature>
<feature type="compositionally biased region" description="Pro residues" evidence="1">
    <location>
        <begin position="282"/>
        <end position="291"/>
    </location>
</feature>
<gene>
    <name evidence="2" type="ORF">g.25344</name>
</gene>
<feature type="compositionally biased region" description="Basic and acidic residues" evidence="1">
    <location>
        <begin position="34"/>
        <end position="44"/>
    </location>
</feature>
<feature type="region of interest" description="Disordered" evidence="1">
    <location>
        <begin position="266"/>
        <end position="304"/>
    </location>
</feature>
<name>A0A0C9R3J6_9HYME</name>
<feature type="compositionally biased region" description="Pro residues" evidence="1">
    <location>
        <begin position="525"/>
        <end position="535"/>
    </location>
</feature>
<evidence type="ECO:0000313" key="2">
    <source>
        <dbReference type="EMBL" id="JAG80651.1"/>
    </source>
</evidence>
<feature type="compositionally biased region" description="Basic and acidic residues" evidence="1">
    <location>
        <begin position="144"/>
        <end position="167"/>
    </location>
</feature>
<feature type="compositionally biased region" description="Basic and acidic residues" evidence="1">
    <location>
        <begin position="268"/>
        <end position="277"/>
    </location>
</feature>
<protein>
    <submittedName>
        <fullName evidence="2">Uncharacterized protein</fullName>
    </submittedName>
</protein>
<dbReference type="AlphaFoldDB" id="A0A0C9R3J6"/>
<organism evidence="2">
    <name type="scientific">Fopius arisanus</name>
    <dbReference type="NCBI Taxonomy" id="64838"/>
    <lineage>
        <taxon>Eukaryota</taxon>
        <taxon>Metazoa</taxon>
        <taxon>Ecdysozoa</taxon>
        <taxon>Arthropoda</taxon>
        <taxon>Hexapoda</taxon>
        <taxon>Insecta</taxon>
        <taxon>Pterygota</taxon>
        <taxon>Neoptera</taxon>
        <taxon>Endopterygota</taxon>
        <taxon>Hymenoptera</taxon>
        <taxon>Apocrita</taxon>
        <taxon>Ichneumonoidea</taxon>
        <taxon>Braconidae</taxon>
        <taxon>Opiinae</taxon>
        <taxon>Fopius</taxon>
    </lineage>
</organism>
<reference evidence="2" key="1">
    <citation type="submission" date="2015-01" db="EMBL/GenBank/DDBJ databases">
        <title>Transcriptome Assembly of Fopius arisanus.</title>
        <authorList>
            <person name="Geib S."/>
        </authorList>
    </citation>
    <scope>NUCLEOTIDE SEQUENCE</scope>
</reference>
<sequence>MGARHSKRSMDVTTTPKKEGLPAEGGDAAPVGDGKLERIEEADVKPTTNGVGAHTEASEDKDVKDKDANTEKEEKKETKEDEEEKVEETKAETPGETPTEGGDATTPTEGTPASPTSATSPDTKESKKKEKTKKKWSFRTISFGRKDKTKPVREDAPKNGDVSKEEPLAEGGEEAETSPAEEKSTPASPTEPLPAAAEDSEQATPAAATDDKNEASSTPAPTPTPLEAPKDDDKVEKKTEVSQVQAAIVEPMVEVTSKSQPIVTASIIERKTSEDFPSHLPSSPPPTPIDPSPLQQAHQSAAHANQLAEALKLPAVSLVQSQCESNDASQINDENVVKEQFNQSESHKSSIEDDKELVVMSEEGPVPVAPLQRVSTPPEEISAAVEIISAAPEEISVAQEEISVAPQVLPAPDEISAAPESPKEHLPEAEHNVEKIVPEVSEVPKVPEVPEVLEKSEIPEELLPEPEPNLIEEITIKEVTKVEESIPVEEVETKVIEETDVLVLPPAPPSDIEIVEDTEPKEEIPPPLPDSPIPVPKASSDLLNFMSSQISDTPPLSSIIDCSAVPQVADSLDNVTETQVPGPENDISSTDKDKPQAIDPQDIDDLPPPVDDNSGNKHEILTPPRSPSPSSLPPPKNESSNVNDNSINDVRTETVNNINSYHNNVVDKEDRLADSNGDKMQCPLNYADIVKKDQSIAEPEAPVEKINEVTTEKIEEAPKSLPPSVPIEVSVPAAPVITEDVASVTKAIEEIDINEKAVAAAVNETIESVNTNEIIADMNHQNTLNE</sequence>
<feature type="compositionally biased region" description="Low complexity" evidence="1">
    <location>
        <begin position="292"/>
        <end position="304"/>
    </location>
</feature>
<feature type="region of interest" description="Disordered" evidence="1">
    <location>
        <begin position="502"/>
        <end position="539"/>
    </location>
</feature>
<feature type="compositionally biased region" description="Basic and acidic residues" evidence="1">
    <location>
        <begin position="56"/>
        <end position="79"/>
    </location>
</feature>
<dbReference type="EMBL" id="GBYB01010884">
    <property type="protein sequence ID" value="JAG80651.1"/>
    <property type="molecule type" value="Transcribed_RNA"/>
</dbReference>
<feature type="compositionally biased region" description="Basic and acidic residues" evidence="1">
    <location>
        <begin position="228"/>
        <end position="240"/>
    </location>
</feature>
<accession>A0A0C9R3J6</accession>
<evidence type="ECO:0000256" key="1">
    <source>
        <dbReference type="SAM" id="MobiDB-lite"/>
    </source>
</evidence>
<feature type="compositionally biased region" description="Polar residues" evidence="1">
    <location>
        <begin position="105"/>
        <end position="121"/>
    </location>
</feature>
<feature type="compositionally biased region" description="Low complexity" evidence="1">
    <location>
        <begin position="637"/>
        <end position="647"/>
    </location>
</feature>